<dbReference type="Proteomes" id="UP000821865">
    <property type="component" value="Chromosome 9"/>
</dbReference>
<name>A0ACB8C582_DERSI</name>
<gene>
    <name evidence="1" type="ORF">HPB49_019805</name>
</gene>
<evidence type="ECO:0000313" key="1">
    <source>
        <dbReference type="EMBL" id="KAH7933970.1"/>
    </source>
</evidence>
<proteinExistence type="predicted"/>
<comment type="caution">
    <text evidence="1">The sequence shown here is derived from an EMBL/GenBank/DDBJ whole genome shotgun (WGS) entry which is preliminary data.</text>
</comment>
<keyword evidence="2" id="KW-1185">Reference proteome</keyword>
<dbReference type="EMBL" id="CM023478">
    <property type="protein sequence ID" value="KAH7933970.1"/>
    <property type="molecule type" value="Genomic_DNA"/>
</dbReference>
<protein>
    <submittedName>
        <fullName evidence="1">Uncharacterized protein</fullName>
    </submittedName>
</protein>
<sequence length="524" mass="56594">MLLDSNPQKLKDVQRIGSVIFRTEPLATFSDSLENLTTRLRDVIQFIWTPRSGKWTHFTTFTGVLHLDAGGGPARPTGYSASRQNGRSAPNYSYNGYDPHGMLCTTIQTSDSRLELPQTFKSTALAAAVARREQASDAAMAPADAAARTCSTTLPPPATRSAGPQQGKKKPTWQPLHLPKPRQPAIAHIGANAIRLVTVVILRDQYLILAYTPNPLIADELIGELTFPSSVGPVPLFGYLCADTQDSCYGVVTVHSTNSEAELQQRLYWPRGRDPPHQVIRHLQQREAHLFRQGEGQPYKKTVPACSQCGSVGHHLATCPSPKPDLCGPYGNTVPLMDGARAPYECTPKCAIFARPHFTGDRSCKERYRAPPPKSPTPPLESQPGSAKRKRRRPWKPRSPATRASRLGTPSPATKSPPPPHPGAGAPEPCKRAPTPPGPPTERSPSRQGPPASPTSHPLPPGLQPAAQGELTWAAHIRQGHQVVEAFVNHPPPLPTSTTSGPAPEAIDSAPSEQRDFAGTPHSD</sequence>
<accession>A0ACB8C582</accession>
<evidence type="ECO:0000313" key="2">
    <source>
        <dbReference type="Proteomes" id="UP000821865"/>
    </source>
</evidence>
<reference evidence="1" key="1">
    <citation type="submission" date="2020-05" db="EMBL/GenBank/DDBJ databases">
        <title>Large-scale comparative analyses of tick genomes elucidate their genetic diversity and vector capacities.</title>
        <authorList>
            <person name="Jia N."/>
            <person name="Wang J."/>
            <person name="Shi W."/>
            <person name="Du L."/>
            <person name="Sun Y."/>
            <person name="Zhan W."/>
            <person name="Jiang J."/>
            <person name="Wang Q."/>
            <person name="Zhang B."/>
            <person name="Ji P."/>
            <person name="Sakyi L.B."/>
            <person name="Cui X."/>
            <person name="Yuan T."/>
            <person name="Jiang B."/>
            <person name="Yang W."/>
            <person name="Lam T.T.-Y."/>
            <person name="Chang Q."/>
            <person name="Ding S."/>
            <person name="Wang X."/>
            <person name="Zhu J."/>
            <person name="Ruan X."/>
            <person name="Zhao L."/>
            <person name="Wei J."/>
            <person name="Que T."/>
            <person name="Du C."/>
            <person name="Cheng J."/>
            <person name="Dai P."/>
            <person name="Han X."/>
            <person name="Huang E."/>
            <person name="Gao Y."/>
            <person name="Liu J."/>
            <person name="Shao H."/>
            <person name="Ye R."/>
            <person name="Li L."/>
            <person name="Wei W."/>
            <person name="Wang X."/>
            <person name="Wang C."/>
            <person name="Yang T."/>
            <person name="Huo Q."/>
            <person name="Li W."/>
            <person name="Guo W."/>
            <person name="Chen H."/>
            <person name="Zhou L."/>
            <person name="Ni X."/>
            <person name="Tian J."/>
            <person name="Zhou Y."/>
            <person name="Sheng Y."/>
            <person name="Liu T."/>
            <person name="Pan Y."/>
            <person name="Xia L."/>
            <person name="Li J."/>
            <person name="Zhao F."/>
            <person name="Cao W."/>
        </authorList>
    </citation>
    <scope>NUCLEOTIDE SEQUENCE</scope>
    <source>
        <strain evidence="1">Dsil-2018</strain>
    </source>
</reference>
<organism evidence="1 2">
    <name type="scientific">Dermacentor silvarum</name>
    <name type="common">Tick</name>
    <dbReference type="NCBI Taxonomy" id="543639"/>
    <lineage>
        <taxon>Eukaryota</taxon>
        <taxon>Metazoa</taxon>
        <taxon>Ecdysozoa</taxon>
        <taxon>Arthropoda</taxon>
        <taxon>Chelicerata</taxon>
        <taxon>Arachnida</taxon>
        <taxon>Acari</taxon>
        <taxon>Parasitiformes</taxon>
        <taxon>Ixodida</taxon>
        <taxon>Ixodoidea</taxon>
        <taxon>Ixodidae</taxon>
        <taxon>Rhipicephalinae</taxon>
        <taxon>Dermacentor</taxon>
    </lineage>
</organism>